<protein>
    <submittedName>
        <fullName evidence="1">Uncharacterized protein</fullName>
    </submittedName>
</protein>
<dbReference type="AlphaFoldDB" id="A0A8F1IGG7"/>
<sequence>MSDPQQISALEASHLAYDVFIFTVETLSGSPESQCEAMGDYNTAWELRDDALAGHYLIGSGLFTEQQQSAVVAFLAAVHPVPVNDMPAGSGRAPNLAAMQHPAWEPIRSLSKDLLAVLASATEANRAFLAAQANAP</sequence>
<evidence type="ECO:0000313" key="1">
    <source>
        <dbReference type="EMBL" id="QWP89872.1"/>
    </source>
</evidence>
<proteinExistence type="predicted"/>
<name>A0A8F1IGG7_PSEAI</name>
<organism evidence="1">
    <name type="scientific">Pseudomonas aeruginosa</name>
    <dbReference type="NCBI Taxonomy" id="287"/>
    <lineage>
        <taxon>Bacteria</taxon>
        <taxon>Pseudomonadati</taxon>
        <taxon>Pseudomonadota</taxon>
        <taxon>Gammaproteobacteria</taxon>
        <taxon>Pseudomonadales</taxon>
        <taxon>Pseudomonadaceae</taxon>
        <taxon>Pseudomonas</taxon>
    </lineage>
</organism>
<reference evidence="1" key="1">
    <citation type="journal article" date="2021" name="J. Antimicrob. Chemother.">
        <title>Molecular and genomic epidemiology of VIM/IMP-like metallo-beta-lactamase-producing Pseudomonas aeruginosa genotypes in Poland.</title>
        <authorList>
            <person name="Urbanowicz P."/>
            <person name="Izdebski R."/>
            <person name="Baraniak A."/>
            <person name="Zabicka D."/>
            <person name="Hryniewicz W."/>
            <person name="Gniadkowski M."/>
        </authorList>
    </citation>
    <scope>NUCLEOTIDE SEQUENCE</scope>
    <source>
        <strain evidence="1">NMI950/14</strain>
    </source>
</reference>
<accession>A0A8F1IGG7</accession>
<dbReference type="EMBL" id="MW595314">
    <property type="protein sequence ID" value="QWP89872.1"/>
    <property type="molecule type" value="Genomic_DNA"/>
</dbReference>